<accession>A0A8T9MSD8</accession>
<dbReference type="GO" id="GO:0015035">
    <property type="term" value="F:protein-disulfide reductase activity"/>
    <property type="evidence" value="ECO:0007669"/>
    <property type="project" value="InterPro"/>
</dbReference>
<dbReference type="InterPro" id="IPR007263">
    <property type="entry name" value="DCC1-like"/>
</dbReference>
<evidence type="ECO:0000313" key="1">
    <source>
        <dbReference type="EMBL" id="UOP04139.2"/>
    </source>
</evidence>
<dbReference type="RefSeq" id="WP_027009215.1">
    <property type="nucleotide sequence ID" value="NZ_CP091521.1"/>
</dbReference>
<gene>
    <name evidence="1" type="ORF">LVJ77_06655</name>
</gene>
<dbReference type="KEGG" id="ckh:LVJ77_06655"/>
<reference evidence="1" key="2">
    <citation type="submission" date="2024-09" db="EMBL/GenBank/DDBJ databases">
        <authorList>
            <person name="Veyrier F.J."/>
        </authorList>
    </citation>
    <scope>NUCLEOTIDE SEQUENCE</scope>
    <source>
        <strain evidence="1">17694</strain>
    </source>
</reference>
<reference evidence="1" key="1">
    <citation type="journal article" date="2022" name="Res Sq">
        <title>Evolution of multicellular longitudinally dividing oral cavity symbionts (Neisseriaceae).</title>
        <authorList>
            <person name="Nyongesa S."/>
            <person name="Weber P."/>
            <person name="Bernet E."/>
            <person name="Pullido F."/>
            <person name="Nieckarz M."/>
            <person name="Delaby M."/>
            <person name="Nieves C."/>
            <person name="Viehboeck T."/>
            <person name="Krause N."/>
            <person name="Rivera-Millot A."/>
            <person name="Nakamura A."/>
            <person name="Vischer N."/>
            <person name="VanNieuwenhze M."/>
            <person name="Brun Y."/>
            <person name="Cava F."/>
            <person name="Bulgheresi S."/>
            <person name="Veyrier F."/>
        </authorList>
    </citation>
    <scope>NUCLEOTIDE SEQUENCE</scope>
    <source>
        <strain evidence="1">17694</strain>
    </source>
</reference>
<keyword evidence="2" id="KW-1185">Reference proteome</keyword>
<evidence type="ECO:0000313" key="2">
    <source>
        <dbReference type="Proteomes" id="UP000831534"/>
    </source>
</evidence>
<proteinExistence type="predicted"/>
<dbReference type="AlphaFoldDB" id="A0A8T9MSD8"/>
<dbReference type="InterPro" id="IPR044691">
    <property type="entry name" value="DCC1_Trx"/>
</dbReference>
<name>A0A8T9MSD8_9NEIS</name>
<dbReference type="Proteomes" id="UP000831534">
    <property type="component" value="Chromosome"/>
</dbReference>
<organism evidence="1 2">
    <name type="scientific">Conchiformibius kuhniae</name>
    <dbReference type="NCBI Taxonomy" id="211502"/>
    <lineage>
        <taxon>Bacteria</taxon>
        <taxon>Pseudomonadati</taxon>
        <taxon>Pseudomonadota</taxon>
        <taxon>Betaproteobacteria</taxon>
        <taxon>Neisseriales</taxon>
        <taxon>Neisseriaceae</taxon>
        <taxon>Conchiformibius</taxon>
    </lineage>
</organism>
<sequence>MNDKHQIFYDADCPVCAREIALLLARPKAAHIAAVPIQGNEMLLAQYGINRADAMRELHLRTPAGETVRGMAALRLMHRLTDGFWLLRLTGLPVLRPLCDWLYPHFARHRNRFPAWLLPRPRCENGACQMSKHSNK</sequence>
<dbReference type="PANTHER" id="PTHR34290:SF2">
    <property type="entry name" value="OS04G0668800 PROTEIN"/>
    <property type="match status" value="1"/>
</dbReference>
<dbReference type="PANTHER" id="PTHR34290">
    <property type="entry name" value="SI:CH73-390P7.2"/>
    <property type="match status" value="1"/>
</dbReference>
<protein>
    <submittedName>
        <fullName evidence="1">Thiol-disulfide oxidoreductase DCC family protein</fullName>
    </submittedName>
</protein>
<dbReference type="EMBL" id="CP091521">
    <property type="protein sequence ID" value="UOP04139.2"/>
    <property type="molecule type" value="Genomic_DNA"/>
</dbReference>
<dbReference type="Pfam" id="PF04134">
    <property type="entry name" value="DCC1-like"/>
    <property type="match status" value="1"/>
</dbReference>